<evidence type="ECO:0000256" key="8">
    <source>
        <dbReference type="ARBA" id="ARBA00023136"/>
    </source>
</evidence>
<dbReference type="Pfam" id="PF00057">
    <property type="entry name" value="Ldl_recept_a"/>
    <property type="match status" value="2"/>
</dbReference>
<feature type="disulfide bond" evidence="12">
    <location>
        <begin position="292"/>
        <end position="307"/>
    </location>
</feature>
<dbReference type="Gene3D" id="1.20.1070.10">
    <property type="entry name" value="Rhodopsin 7-helix transmembrane proteins"/>
    <property type="match status" value="1"/>
</dbReference>
<dbReference type="PRINTS" id="PR00373">
    <property type="entry name" value="GLYCHORMONER"/>
</dbReference>
<feature type="transmembrane region" description="Helical" evidence="14">
    <location>
        <begin position="716"/>
        <end position="741"/>
    </location>
</feature>
<dbReference type="PROSITE" id="PS51450">
    <property type="entry name" value="LRR"/>
    <property type="match status" value="1"/>
</dbReference>
<dbReference type="SMART" id="SM00369">
    <property type="entry name" value="LRR_TYP"/>
    <property type="match status" value="4"/>
</dbReference>
<accession>A0AAN9BW33</accession>
<keyword evidence="10" id="KW-0675">Receptor</keyword>
<dbReference type="GO" id="GO:0007189">
    <property type="term" value="P:adenylate cyclase-activating G protein-coupled receptor signaling pathway"/>
    <property type="evidence" value="ECO:0007669"/>
    <property type="project" value="TreeGrafter"/>
</dbReference>
<dbReference type="SUPFAM" id="SSF81321">
    <property type="entry name" value="Family A G protein-coupled receptor-like"/>
    <property type="match status" value="1"/>
</dbReference>
<gene>
    <name evidence="16" type="ORF">V1264_012287</name>
</gene>
<feature type="transmembrane region" description="Helical" evidence="14">
    <location>
        <begin position="799"/>
        <end position="819"/>
    </location>
</feature>
<dbReference type="SMART" id="SM00192">
    <property type="entry name" value="LDLa"/>
    <property type="match status" value="4"/>
</dbReference>
<sequence>MWFDRTLAVHFNTSFNDEHTAQHCTILRNGDNWLSDVACDEAVPAAFFCEIKTGGTTTGSRNASIQLPTSTDKIMFQEHLAKCDNNHTTHDFLACDVDANCSAVDFASSVTCSNSKFSPPVPFFHCRSTLHRIPYTLVCDHRADCCDSSDEDFCQFSPCLGRKQFACNDKKQCVPREQRCDKLSQCVDKSDELKCSDKVNVEDVYHNTLLPPAVVDFTGKGSFTLTPLNSSTCPETHFQCHVNGYCMPVYVRCNGVFDCRGKEDEMDCDSYTCPGFYRCRASKICLHHDHLCDGVFQCPQRDDELLCNFTCPENCTCYGHAFICTGEFSADHHNDLRYLEAPGTKLKLTDVSSNKLLIHVGLRNCGIIRIGELNLPNLQSLDLSYNKLTSITGSELGQLINLHYLVLAFNPFDTIHSLLDSKYTFPYLIYVNVAGLPFTELNTTFFAAFPSLKTLNLSNSGLDRVSESGFQSLKHLNDLDLRGCPMQRFSRGVFEGLENLQHVYADNYKLCCPAVLPAQLDPSDCHAPKDEISSCDALLRSEVFRVFLALYAILALLGNLASFIYRVFIEKASAKLGFDVFVTHLCVADFLMGAYLAIVGVADRIYDGNYRWNDSEWKHSAACKVAGFLSLLSSEVSAFLICLITLERFLVIGFPLKSLRFSRWSAHVACVTLWIFGLLLAAVPLLPNTAHWQFYSQSGICIPLPVTRKEFPGGDYAFGTMIALNFVLFLFIAVGQLLIYWSIRSNSIPGNQSSKKSKDMAVARRLLAVVMTDFLCWFPIGLLGILARSGVPIPGDVNVAMAIFVLPFNSALNPFLYTFNMLRERRRKARLAKEERSEHATTQHSVQSSLAVTSSQQKAYTEKEAWKLFDRFLKEGVLSLDRVRHRVLDVEPDQNK</sequence>
<feature type="disulfide bond" evidence="12">
    <location>
        <begin position="139"/>
        <end position="154"/>
    </location>
</feature>
<evidence type="ECO:0000256" key="10">
    <source>
        <dbReference type="ARBA" id="ARBA00023170"/>
    </source>
</evidence>
<keyword evidence="4 14" id="KW-0812">Transmembrane</keyword>
<dbReference type="InterPro" id="IPR002131">
    <property type="entry name" value="Gphrmn_rcpt_fam"/>
</dbReference>
<dbReference type="InterPro" id="IPR036055">
    <property type="entry name" value="LDL_receptor-like_sf"/>
</dbReference>
<dbReference type="Proteomes" id="UP001374579">
    <property type="component" value="Unassembled WGS sequence"/>
</dbReference>
<feature type="transmembrane region" description="Helical" evidence="14">
    <location>
        <begin position="580"/>
        <end position="602"/>
    </location>
</feature>
<feature type="disulfide bond" evidence="12">
    <location>
        <begin position="253"/>
        <end position="268"/>
    </location>
</feature>
<feature type="transmembrane region" description="Helical" evidence="14">
    <location>
        <begin position="543"/>
        <end position="568"/>
    </location>
</feature>
<evidence type="ECO:0000256" key="1">
    <source>
        <dbReference type="ARBA" id="ARBA00004651"/>
    </source>
</evidence>
<dbReference type="SUPFAM" id="SSF57424">
    <property type="entry name" value="LDL receptor-like module"/>
    <property type="match status" value="4"/>
</dbReference>
<feature type="disulfide bond" evidence="12">
    <location>
        <begin position="180"/>
        <end position="195"/>
    </location>
</feature>
<comment type="caution">
    <text evidence="16">The sequence shown here is derived from an EMBL/GenBank/DDBJ whole genome shotgun (WGS) entry which is preliminary data.</text>
</comment>
<keyword evidence="2" id="KW-1003">Cell membrane</keyword>
<dbReference type="InterPro" id="IPR001611">
    <property type="entry name" value="Leu-rich_rpt"/>
</dbReference>
<dbReference type="GO" id="GO:0009755">
    <property type="term" value="P:hormone-mediated signaling pathway"/>
    <property type="evidence" value="ECO:0007669"/>
    <property type="project" value="TreeGrafter"/>
</dbReference>
<evidence type="ECO:0000256" key="7">
    <source>
        <dbReference type="ARBA" id="ARBA00023040"/>
    </source>
</evidence>
<organism evidence="16 17">
    <name type="scientific">Littorina saxatilis</name>
    <dbReference type="NCBI Taxonomy" id="31220"/>
    <lineage>
        <taxon>Eukaryota</taxon>
        <taxon>Metazoa</taxon>
        <taxon>Spiralia</taxon>
        <taxon>Lophotrochozoa</taxon>
        <taxon>Mollusca</taxon>
        <taxon>Gastropoda</taxon>
        <taxon>Caenogastropoda</taxon>
        <taxon>Littorinimorpha</taxon>
        <taxon>Littorinoidea</taxon>
        <taxon>Littorinidae</taxon>
        <taxon>Littorina</taxon>
    </lineage>
</organism>
<keyword evidence="6 14" id="KW-1133">Transmembrane helix</keyword>
<dbReference type="InterPro" id="IPR017452">
    <property type="entry name" value="GPCR_Rhodpsn_7TM"/>
</dbReference>
<feature type="transmembrane region" description="Helical" evidence="14">
    <location>
        <begin position="636"/>
        <end position="656"/>
    </location>
</feature>
<feature type="region of interest" description="Disordered" evidence="13">
    <location>
        <begin position="830"/>
        <end position="850"/>
    </location>
</feature>
<dbReference type="PROSITE" id="PS01209">
    <property type="entry name" value="LDLRA_1"/>
    <property type="match status" value="1"/>
</dbReference>
<dbReference type="CDD" id="cd00112">
    <property type="entry name" value="LDLa"/>
    <property type="match status" value="3"/>
</dbReference>
<evidence type="ECO:0000256" key="5">
    <source>
        <dbReference type="ARBA" id="ARBA00022737"/>
    </source>
</evidence>
<dbReference type="Gene3D" id="4.10.400.10">
    <property type="entry name" value="Low-density Lipoprotein Receptor"/>
    <property type="match status" value="3"/>
</dbReference>
<dbReference type="EMBL" id="JBAMIC010000002">
    <property type="protein sequence ID" value="KAK7112912.1"/>
    <property type="molecule type" value="Genomic_DNA"/>
</dbReference>
<dbReference type="Pfam" id="PF12799">
    <property type="entry name" value="LRR_4"/>
    <property type="match status" value="1"/>
</dbReference>
<evidence type="ECO:0000313" key="17">
    <source>
        <dbReference type="Proteomes" id="UP001374579"/>
    </source>
</evidence>
<protein>
    <recommendedName>
        <fullName evidence="15">G-protein coupled receptors family 1 profile domain-containing protein</fullName>
    </recommendedName>
</protein>
<proteinExistence type="predicted"/>
<evidence type="ECO:0000256" key="14">
    <source>
        <dbReference type="SAM" id="Phobius"/>
    </source>
</evidence>
<comment type="subcellular location">
    <subcellularLocation>
        <location evidence="1">Cell membrane</location>
        <topology evidence="1">Multi-pass membrane protein</topology>
    </subcellularLocation>
</comment>
<dbReference type="InterPro" id="IPR002172">
    <property type="entry name" value="LDrepeatLR_classA_rpt"/>
</dbReference>
<dbReference type="InterPro" id="IPR025875">
    <property type="entry name" value="Leu-rich_rpt_4"/>
</dbReference>
<dbReference type="GO" id="GO:0016500">
    <property type="term" value="F:protein-hormone receptor activity"/>
    <property type="evidence" value="ECO:0007669"/>
    <property type="project" value="InterPro"/>
</dbReference>
<keyword evidence="9 12" id="KW-1015">Disulfide bond</keyword>
<evidence type="ECO:0000256" key="2">
    <source>
        <dbReference type="ARBA" id="ARBA00022475"/>
    </source>
</evidence>
<evidence type="ECO:0000256" key="6">
    <source>
        <dbReference type="ARBA" id="ARBA00022989"/>
    </source>
</evidence>
<evidence type="ECO:0000256" key="9">
    <source>
        <dbReference type="ARBA" id="ARBA00023157"/>
    </source>
</evidence>
<dbReference type="PANTHER" id="PTHR24372">
    <property type="entry name" value="GLYCOPROTEIN HORMONE RECEPTOR"/>
    <property type="match status" value="1"/>
</dbReference>
<dbReference type="PRINTS" id="PR00237">
    <property type="entry name" value="GPCRRHODOPSN"/>
</dbReference>
<evidence type="ECO:0000256" key="12">
    <source>
        <dbReference type="PROSITE-ProRule" id="PRU00124"/>
    </source>
</evidence>
<dbReference type="PROSITE" id="PS00237">
    <property type="entry name" value="G_PROTEIN_RECEP_F1_1"/>
    <property type="match status" value="1"/>
</dbReference>
<feature type="disulfide bond" evidence="12">
    <location>
        <begin position="273"/>
        <end position="285"/>
    </location>
</feature>
<dbReference type="SUPFAM" id="SSF52058">
    <property type="entry name" value="L domain-like"/>
    <property type="match status" value="1"/>
</dbReference>
<keyword evidence="3" id="KW-0433">Leucine-rich repeat</keyword>
<dbReference type="PROSITE" id="PS50068">
    <property type="entry name" value="LDLRA_2"/>
    <property type="match status" value="4"/>
</dbReference>
<dbReference type="PANTHER" id="PTHR24372:SF77">
    <property type="entry name" value="G-PROTEIN COUPLED RECEPTORS FAMILY 1 PROFILE DOMAIN-CONTAINING PROTEIN"/>
    <property type="match status" value="1"/>
</dbReference>
<evidence type="ECO:0000256" key="3">
    <source>
        <dbReference type="ARBA" id="ARBA00022614"/>
    </source>
</evidence>
<evidence type="ECO:0000313" key="16">
    <source>
        <dbReference type="EMBL" id="KAK7112912.1"/>
    </source>
</evidence>
<dbReference type="Pfam" id="PF13855">
    <property type="entry name" value="LRR_8"/>
    <property type="match status" value="1"/>
</dbReference>
<dbReference type="AlphaFoldDB" id="A0AAN9BW33"/>
<dbReference type="InterPro" id="IPR000276">
    <property type="entry name" value="GPCR_Rhodpsn"/>
</dbReference>
<feature type="transmembrane region" description="Helical" evidence="14">
    <location>
        <begin position="668"/>
        <end position="686"/>
    </location>
</feature>
<comment type="caution">
    <text evidence="12">Lacks conserved residue(s) required for the propagation of feature annotation.</text>
</comment>
<feature type="transmembrane region" description="Helical" evidence="14">
    <location>
        <begin position="762"/>
        <end position="787"/>
    </location>
</feature>
<name>A0AAN9BW33_9CAEN</name>
<keyword evidence="5" id="KW-0677">Repeat</keyword>
<keyword evidence="8 14" id="KW-0472">Membrane</keyword>
<evidence type="ECO:0000256" key="4">
    <source>
        <dbReference type="ARBA" id="ARBA00022692"/>
    </source>
</evidence>
<dbReference type="InterPro" id="IPR003591">
    <property type="entry name" value="Leu-rich_rpt_typical-subtyp"/>
</dbReference>
<dbReference type="InterPro" id="IPR023415">
    <property type="entry name" value="LDLR_class-A_CS"/>
</dbReference>
<evidence type="ECO:0000259" key="15">
    <source>
        <dbReference type="PROSITE" id="PS50262"/>
    </source>
</evidence>
<dbReference type="GO" id="GO:0008528">
    <property type="term" value="F:G protein-coupled peptide receptor activity"/>
    <property type="evidence" value="ECO:0007669"/>
    <property type="project" value="TreeGrafter"/>
</dbReference>
<feature type="domain" description="G-protein coupled receptors family 1 profile" evidence="15">
    <location>
        <begin position="558"/>
        <end position="817"/>
    </location>
</feature>
<dbReference type="Pfam" id="PF00001">
    <property type="entry name" value="7tm_1"/>
    <property type="match status" value="1"/>
</dbReference>
<dbReference type="PROSITE" id="PS50262">
    <property type="entry name" value="G_PROTEIN_RECEP_F1_2"/>
    <property type="match status" value="1"/>
</dbReference>
<feature type="compositionally biased region" description="Basic and acidic residues" evidence="13">
    <location>
        <begin position="831"/>
        <end position="841"/>
    </location>
</feature>
<keyword evidence="7" id="KW-0297">G-protein coupled receptor</keyword>
<reference evidence="16 17" key="1">
    <citation type="submission" date="2024-02" db="EMBL/GenBank/DDBJ databases">
        <title>Chromosome-scale genome assembly of the rough periwinkle Littorina saxatilis.</title>
        <authorList>
            <person name="De Jode A."/>
            <person name="Faria R."/>
            <person name="Formenti G."/>
            <person name="Sims Y."/>
            <person name="Smith T.P."/>
            <person name="Tracey A."/>
            <person name="Wood J.M.D."/>
            <person name="Zagrodzka Z.B."/>
            <person name="Johannesson K."/>
            <person name="Butlin R.K."/>
            <person name="Leder E.H."/>
        </authorList>
    </citation>
    <scope>NUCLEOTIDE SEQUENCE [LARGE SCALE GENOMIC DNA]</scope>
    <source>
        <strain evidence="16">Snail1</strain>
        <tissue evidence="16">Muscle</tissue>
    </source>
</reference>
<keyword evidence="11" id="KW-0807">Transducer</keyword>
<dbReference type="GO" id="GO:0005886">
    <property type="term" value="C:plasma membrane"/>
    <property type="evidence" value="ECO:0007669"/>
    <property type="project" value="UniProtKB-SubCell"/>
</dbReference>
<keyword evidence="17" id="KW-1185">Reference proteome</keyword>
<dbReference type="InterPro" id="IPR032675">
    <property type="entry name" value="LRR_dom_sf"/>
</dbReference>
<evidence type="ECO:0000256" key="11">
    <source>
        <dbReference type="ARBA" id="ARBA00023224"/>
    </source>
</evidence>
<evidence type="ECO:0000256" key="13">
    <source>
        <dbReference type="SAM" id="MobiDB-lite"/>
    </source>
</evidence>
<dbReference type="Gene3D" id="3.80.10.10">
    <property type="entry name" value="Ribonuclease Inhibitor"/>
    <property type="match status" value="2"/>
</dbReference>